<gene>
    <name evidence="1" type="ORF">B0T26DRAFT_747043</name>
</gene>
<keyword evidence="2" id="KW-1185">Reference proteome</keyword>
<sequence>MDGQGFLVLDTVAAANVPLHPQTSQTGSGTDEHIAAQFTEASTGALPRRFGNQVGHIQETSICAQSYDKVKAWTVSDKSLGAATTQVLRCKRERWEANERKRKRDMSALEGETIAFFEHDRE</sequence>
<evidence type="ECO:0000313" key="2">
    <source>
        <dbReference type="Proteomes" id="UP001172101"/>
    </source>
</evidence>
<dbReference type="Proteomes" id="UP001172101">
    <property type="component" value="Unassembled WGS sequence"/>
</dbReference>
<dbReference type="AlphaFoldDB" id="A0AA40EBA7"/>
<proteinExistence type="predicted"/>
<evidence type="ECO:0000313" key="1">
    <source>
        <dbReference type="EMBL" id="KAK0735229.1"/>
    </source>
</evidence>
<name>A0AA40EBA7_9PEZI</name>
<dbReference type="RefSeq" id="XP_060304106.1">
    <property type="nucleotide sequence ID" value="XM_060444788.1"/>
</dbReference>
<dbReference type="EMBL" id="JAUIRO010000001">
    <property type="protein sequence ID" value="KAK0735229.1"/>
    <property type="molecule type" value="Genomic_DNA"/>
</dbReference>
<comment type="caution">
    <text evidence="1">The sequence shown here is derived from an EMBL/GenBank/DDBJ whole genome shotgun (WGS) entry which is preliminary data.</text>
</comment>
<organism evidence="1 2">
    <name type="scientific">Lasiosphaeria miniovina</name>
    <dbReference type="NCBI Taxonomy" id="1954250"/>
    <lineage>
        <taxon>Eukaryota</taxon>
        <taxon>Fungi</taxon>
        <taxon>Dikarya</taxon>
        <taxon>Ascomycota</taxon>
        <taxon>Pezizomycotina</taxon>
        <taxon>Sordariomycetes</taxon>
        <taxon>Sordariomycetidae</taxon>
        <taxon>Sordariales</taxon>
        <taxon>Lasiosphaeriaceae</taxon>
        <taxon>Lasiosphaeria</taxon>
    </lineage>
</organism>
<accession>A0AA40EBA7</accession>
<reference evidence="1" key="1">
    <citation type="submission" date="2023-06" db="EMBL/GenBank/DDBJ databases">
        <title>Genome-scale phylogeny and comparative genomics of the fungal order Sordariales.</title>
        <authorList>
            <consortium name="Lawrence Berkeley National Laboratory"/>
            <person name="Hensen N."/>
            <person name="Bonometti L."/>
            <person name="Westerberg I."/>
            <person name="Brannstrom I.O."/>
            <person name="Guillou S."/>
            <person name="Cros-Aarteil S."/>
            <person name="Calhoun S."/>
            <person name="Haridas S."/>
            <person name="Kuo A."/>
            <person name="Mondo S."/>
            <person name="Pangilinan J."/>
            <person name="Riley R."/>
            <person name="LaButti K."/>
            <person name="Andreopoulos B."/>
            <person name="Lipzen A."/>
            <person name="Chen C."/>
            <person name="Yanf M."/>
            <person name="Daum C."/>
            <person name="Ng V."/>
            <person name="Clum A."/>
            <person name="Steindorff A."/>
            <person name="Ohm R."/>
            <person name="Martin F."/>
            <person name="Silar P."/>
            <person name="Natvig D."/>
            <person name="Lalanne C."/>
            <person name="Gautier V."/>
            <person name="Ament-velasquez S.L."/>
            <person name="Kruys A."/>
            <person name="Hutchinson M.I."/>
            <person name="Powell A.J."/>
            <person name="Barry K."/>
            <person name="Miller A.N."/>
            <person name="Grigoriev I.V."/>
            <person name="Debuchy R."/>
            <person name="Gladieux P."/>
            <person name="Thoren M.H."/>
            <person name="Johannesson H."/>
        </authorList>
    </citation>
    <scope>NUCLEOTIDE SEQUENCE</scope>
    <source>
        <strain evidence="1">SMH2392-1A</strain>
    </source>
</reference>
<dbReference type="GeneID" id="85328058"/>
<protein>
    <submittedName>
        <fullName evidence="1">Uncharacterized protein</fullName>
    </submittedName>
</protein>